<accession>A0A5C4LTC3</accession>
<dbReference type="Proteomes" id="UP000305546">
    <property type="component" value="Unassembled WGS sequence"/>
</dbReference>
<keyword evidence="3" id="KW-1185">Reference proteome</keyword>
<keyword evidence="1" id="KW-0812">Transmembrane</keyword>
<comment type="caution">
    <text evidence="2">The sequence shown here is derived from an EMBL/GenBank/DDBJ whole genome shotgun (WGS) entry which is preliminary data.</text>
</comment>
<evidence type="ECO:0000313" key="3">
    <source>
        <dbReference type="Proteomes" id="UP000305546"/>
    </source>
</evidence>
<reference evidence="2 3" key="1">
    <citation type="submission" date="2019-06" db="EMBL/GenBank/DDBJ databases">
        <title>Amycolatopsis alkalitolerans sp. nov., isolated from Gastrodia elata Blume.</title>
        <authorList>
            <person name="Narsing Rao M.P."/>
            <person name="Li W.J."/>
        </authorList>
    </citation>
    <scope>NUCLEOTIDE SEQUENCE [LARGE SCALE GENOMIC DNA]</scope>
    <source>
        <strain evidence="2 3">SYSUP0005</strain>
    </source>
</reference>
<proteinExistence type="predicted"/>
<evidence type="ECO:0000256" key="1">
    <source>
        <dbReference type="SAM" id="Phobius"/>
    </source>
</evidence>
<gene>
    <name evidence="2" type="ORF">FG385_30640</name>
</gene>
<evidence type="ECO:0000313" key="2">
    <source>
        <dbReference type="EMBL" id="TNC20580.1"/>
    </source>
</evidence>
<feature type="transmembrane region" description="Helical" evidence="1">
    <location>
        <begin position="115"/>
        <end position="135"/>
    </location>
</feature>
<dbReference type="AlphaFoldDB" id="A0A5C4LTC3"/>
<feature type="transmembrane region" description="Helical" evidence="1">
    <location>
        <begin position="86"/>
        <end position="109"/>
    </location>
</feature>
<dbReference type="RefSeq" id="WP_139100287.1">
    <property type="nucleotide sequence ID" value="NZ_VDFW01000042.1"/>
</dbReference>
<protein>
    <submittedName>
        <fullName evidence="2">Uncharacterized protein</fullName>
    </submittedName>
</protein>
<organism evidence="2 3">
    <name type="scientific">Amycolatopsis alkalitolerans</name>
    <dbReference type="NCBI Taxonomy" id="2547244"/>
    <lineage>
        <taxon>Bacteria</taxon>
        <taxon>Bacillati</taxon>
        <taxon>Actinomycetota</taxon>
        <taxon>Actinomycetes</taxon>
        <taxon>Pseudonocardiales</taxon>
        <taxon>Pseudonocardiaceae</taxon>
        <taxon>Amycolatopsis</taxon>
    </lineage>
</organism>
<dbReference type="EMBL" id="VDFW01000042">
    <property type="protein sequence ID" value="TNC20580.1"/>
    <property type="molecule type" value="Genomic_DNA"/>
</dbReference>
<sequence>MVSPLSRHAVLDALVSGVEDGYLPPHASGAMREVRGTWDGPDLRLRVRRIGSRNSFSHQIRIQVLGRSDETAEVRGYIGVALWVRVFLPFWLAGVATLTALAAVALPTISPPPPLAIVLIPVFMFAAGLGIAIAGTQAGRKDGEFLLEWVRLRLDSQLT</sequence>
<keyword evidence="1" id="KW-1133">Transmembrane helix</keyword>
<keyword evidence="1" id="KW-0472">Membrane</keyword>
<name>A0A5C4LTC3_9PSEU</name>